<keyword evidence="1" id="KW-1133">Transmembrane helix</keyword>
<dbReference type="AlphaFoldDB" id="A0A2H5QW96"/>
<evidence type="ECO:0000313" key="3">
    <source>
        <dbReference type="Proteomes" id="UP000236630"/>
    </source>
</evidence>
<dbReference type="EMBL" id="BDQV01000996">
    <property type="protein sequence ID" value="GAY68869.1"/>
    <property type="molecule type" value="Genomic_DNA"/>
</dbReference>
<proteinExistence type="predicted"/>
<reference evidence="2 3" key="1">
    <citation type="journal article" date="2017" name="Front. Genet.">
        <title>Draft sequencing of the heterozygous diploid genome of Satsuma (Citrus unshiu Marc.) using a hybrid assembly approach.</title>
        <authorList>
            <person name="Shimizu T."/>
            <person name="Tanizawa Y."/>
            <person name="Mochizuki T."/>
            <person name="Nagasaki H."/>
            <person name="Yoshioka T."/>
            <person name="Toyoda A."/>
            <person name="Fujiyama A."/>
            <person name="Kaminuma E."/>
            <person name="Nakamura Y."/>
        </authorList>
    </citation>
    <scope>NUCLEOTIDE SEQUENCE [LARGE SCALE GENOMIC DNA]</scope>
    <source>
        <strain evidence="3">cv. Miyagawa wase</strain>
    </source>
</reference>
<dbReference type="Proteomes" id="UP000236630">
    <property type="component" value="Unassembled WGS sequence"/>
</dbReference>
<organism evidence="2 3">
    <name type="scientific">Citrus unshiu</name>
    <name type="common">Satsuma mandarin</name>
    <name type="synonym">Citrus nobilis var. unshiu</name>
    <dbReference type="NCBI Taxonomy" id="55188"/>
    <lineage>
        <taxon>Eukaryota</taxon>
        <taxon>Viridiplantae</taxon>
        <taxon>Streptophyta</taxon>
        <taxon>Embryophyta</taxon>
        <taxon>Tracheophyta</taxon>
        <taxon>Spermatophyta</taxon>
        <taxon>Magnoliopsida</taxon>
        <taxon>eudicotyledons</taxon>
        <taxon>Gunneridae</taxon>
        <taxon>Pentapetalae</taxon>
        <taxon>rosids</taxon>
        <taxon>malvids</taxon>
        <taxon>Sapindales</taxon>
        <taxon>Rutaceae</taxon>
        <taxon>Aurantioideae</taxon>
        <taxon>Citrus</taxon>
    </lineage>
</organism>
<keyword evidence="3" id="KW-1185">Reference proteome</keyword>
<protein>
    <submittedName>
        <fullName evidence="2">Uncharacterized protein</fullName>
    </submittedName>
</protein>
<sequence>MVKVRRPIVFSEEEPSSRGLARLGLLKLVKCREPCSKMAKLLMSLIPLGFLILRLALSLSNSPTLKES</sequence>
<keyword evidence="1" id="KW-0472">Membrane</keyword>
<accession>A0A2H5QW96</accession>
<name>A0A2H5QW96_CITUN</name>
<keyword evidence="1" id="KW-0812">Transmembrane</keyword>
<evidence type="ECO:0000256" key="1">
    <source>
        <dbReference type="SAM" id="Phobius"/>
    </source>
</evidence>
<feature type="non-terminal residue" evidence="2">
    <location>
        <position position="68"/>
    </location>
</feature>
<feature type="transmembrane region" description="Helical" evidence="1">
    <location>
        <begin position="41"/>
        <end position="59"/>
    </location>
</feature>
<evidence type="ECO:0000313" key="2">
    <source>
        <dbReference type="EMBL" id="GAY68869.1"/>
    </source>
</evidence>
<gene>
    <name evidence="2" type="ORF">CUMW_267500</name>
</gene>
<comment type="caution">
    <text evidence="2">The sequence shown here is derived from an EMBL/GenBank/DDBJ whole genome shotgun (WGS) entry which is preliminary data.</text>
</comment>